<name>A0AAW0J3P5_QUESU</name>
<organism evidence="1 2">
    <name type="scientific">Quercus suber</name>
    <name type="common">Cork oak</name>
    <dbReference type="NCBI Taxonomy" id="58331"/>
    <lineage>
        <taxon>Eukaryota</taxon>
        <taxon>Viridiplantae</taxon>
        <taxon>Streptophyta</taxon>
        <taxon>Embryophyta</taxon>
        <taxon>Tracheophyta</taxon>
        <taxon>Spermatophyta</taxon>
        <taxon>Magnoliopsida</taxon>
        <taxon>eudicotyledons</taxon>
        <taxon>Gunneridae</taxon>
        <taxon>Pentapetalae</taxon>
        <taxon>rosids</taxon>
        <taxon>fabids</taxon>
        <taxon>Fagales</taxon>
        <taxon>Fagaceae</taxon>
        <taxon>Quercus</taxon>
    </lineage>
</organism>
<sequence length="91" mass="10751">MLIKLSDMKWRPWVGKDIGPTSGPIWVRQRKIIGHEFYIDKVKLSDMKWRPWVGKDIGPTSGPIWVRQRKIIGHEFYIDKVKVNSTLDTFK</sequence>
<accession>A0AAW0J3P5</accession>
<reference evidence="1 2" key="1">
    <citation type="journal article" date="2018" name="Sci. Data">
        <title>The draft genome sequence of cork oak.</title>
        <authorList>
            <person name="Ramos A.M."/>
            <person name="Usie A."/>
            <person name="Barbosa P."/>
            <person name="Barros P.M."/>
            <person name="Capote T."/>
            <person name="Chaves I."/>
            <person name="Simoes F."/>
            <person name="Abreu I."/>
            <person name="Carrasquinho I."/>
            <person name="Faro C."/>
            <person name="Guimaraes J.B."/>
            <person name="Mendonca D."/>
            <person name="Nobrega F."/>
            <person name="Rodrigues L."/>
            <person name="Saibo N.J.M."/>
            <person name="Varela M.C."/>
            <person name="Egas C."/>
            <person name="Matos J."/>
            <person name="Miguel C.M."/>
            <person name="Oliveira M.M."/>
            <person name="Ricardo C.P."/>
            <person name="Goncalves S."/>
        </authorList>
    </citation>
    <scope>NUCLEOTIDE SEQUENCE [LARGE SCALE GENOMIC DNA]</scope>
    <source>
        <strain evidence="2">cv. HL8</strain>
    </source>
</reference>
<keyword evidence="2" id="KW-1185">Reference proteome</keyword>
<comment type="caution">
    <text evidence="1">The sequence shown here is derived from an EMBL/GenBank/DDBJ whole genome shotgun (WGS) entry which is preliminary data.</text>
</comment>
<dbReference type="Proteomes" id="UP000237347">
    <property type="component" value="Unassembled WGS sequence"/>
</dbReference>
<dbReference type="AlphaFoldDB" id="A0AAW0J3P5"/>
<evidence type="ECO:0000313" key="2">
    <source>
        <dbReference type="Proteomes" id="UP000237347"/>
    </source>
</evidence>
<gene>
    <name evidence="1" type="ORF">CFP56_037904</name>
</gene>
<proteinExistence type="predicted"/>
<dbReference type="EMBL" id="PKMF04000709">
    <property type="protein sequence ID" value="KAK7821176.1"/>
    <property type="molecule type" value="Genomic_DNA"/>
</dbReference>
<protein>
    <submittedName>
        <fullName evidence="1">Uncharacterized protein</fullName>
    </submittedName>
</protein>
<evidence type="ECO:0000313" key="1">
    <source>
        <dbReference type="EMBL" id="KAK7821176.1"/>
    </source>
</evidence>